<dbReference type="InterPro" id="IPR032750">
    <property type="entry name" value="TnsD_C"/>
</dbReference>
<dbReference type="EMBL" id="QMAP01000007">
    <property type="protein sequence ID" value="RXI48179.1"/>
    <property type="molecule type" value="Genomic_DNA"/>
</dbReference>
<evidence type="ECO:0000259" key="1">
    <source>
        <dbReference type="Pfam" id="PF06527"/>
    </source>
</evidence>
<dbReference type="Pfam" id="PF15978">
    <property type="entry name" value="TnsD"/>
    <property type="match status" value="1"/>
</dbReference>
<evidence type="ECO:0000259" key="2">
    <source>
        <dbReference type="Pfam" id="PF15978"/>
    </source>
</evidence>
<dbReference type="InterPro" id="IPR009492">
    <property type="entry name" value="TniQ"/>
</dbReference>
<dbReference type="Proteomes" id="UP000290921">
    <property type="component" value="Unassembled WGS sequence"/>
</dbReference>
<name>A0A4Q0VCN6_CLOTA</name>
<accession>A0A4Q0VCN6</accession>
<comment type="caution">
    <text evidence="3">The sequence shown here is derived from an EMBL/GenBank/DDBJ whole genome shotgun (WGS) entry which is preliminary data.</text>
</comment>
<gene>
    <name evidence="3" type="ORF">DP130_08800</name>
</gene>
<sequence>MIHFFTDPYKDELIYSAIARYHYYTGNIDYKDTLEELFGKRSIVPSLEIGSNIDILAKNLGNKYTAENIMKNHTIFPFYSPFLPKDRKKKLLEEIKYQDGGGIYTKLGMVAGSICKKKGIYYCSSCAKEEIQDYGEPYIHREHQLQGVFICPHDGTELKKYPLDKSNSSRIEYIRLDQKLLDFRNVTLIDDRYYDKLYKISKDAYYLIKANLENISREKILDRYRNILYKRDLTTSSKRIKQRELYEEIISFYNKEFLELMESNIDNDDEYNWLRVVTRNLKRTVHPIRHLLLINFLQEDIEKFFKDINEEYSPFGEGPWLCLNKVTNHYNQNVVNNLKITEDYKTRLPVGTFTCKCGFAYSRKGPDKTEDDKYKIGRIKEFGEVWENKLKGYLKEGKYGLRELARLMNCDSKTVIKFDRLFKINYFSCSWKLEEKDGKVMECDMTDKYKKSILKTIEINPTLSRTQIREMCKKEYIYLYRKDKEWLFNTLPQKIKKDNFISKVDWDKRDKKILSLIKDKYKELLNKEVAIRITKSSIGKAAGVLATLEKNIKKLPETEEYLNKIIETIQEFQIRRCKRIIDHKLESDGSIKLWQIQRIAGIRTKDFEKTKEQILKYINMKNSGGEYEESSS</sequence>
<dbReference type="RefSeq" id="WP_129030506.1">
    <property type="nucleotide sequence ID" value="NZ_QMAP01000007.1"/>
</dbReference>
<reference evidence="3 4" key="1">
    <citation type="submission" date="2018-06" db="EMBL/GenBank/DDBJ databases">
        <title>Genome conservation of Clostridium tetani.</title>
        <authorList>
            <person name="Bruggemann H."/>
            <person name="Popoff M.R."/>
        </authorList>
    </citation>
    <scope>NUCLEOTIDE SEQUENCE [LARGE SCALE GENOMIC DNA]</scope>
    <source>
        <strain evidence="3 4">2017.061</strain>
    </source>
</reference>
<evidence type="ECO:0000313" key="4">
    <source>
        <dbReference type="Proteomes" id="UP000290921"/>
    </source>
</evidence>
<feature type="domain" description="TniQ" evidence="1">
    <location>
        <begin position="4"/>
        <end position="158"/>
    </location>
</feature>
<proteinExistence type="predicted"/>
<dbReference type="AlphaFoldDB" id="A0A4Q0VCN6"/>
<dbReference type="Pfam" id="PF06527">
    <property type="entry name" value="TniQ"/>
    <property type="match status" value="1"/>
</dbReference>
<evidence type="ECO:0000313" key="3">
    <source>
        <dbReference type="EMBL" id="RXI48179.1"/>
    </source>
</evidence>
<organism evidence="3 4">
    <name type="scientific">Clostridium tetani</name>
    <dbReference type="NCBI Taxonomy" id="1513"/>
    <lineage>
        <taxon>Bacteria</taxon>
        <taxon>Bacillati</taxon>
        <taxon>Bacillota</taxon>
        <taxon>Clostridia</taxon>
        <taxon>Eubacteriales</taxon>
        <taxon>Clostridiaceae</taxon>
        <taxon>Clostridium</taxon>
    </lineage>
</organism>
<feature type="domain" description="Transposon Tn7 transposition protein TnsD C-terminal" evidence="2">
    <location>
        <begin position="200"/>
        <end position="562"/>
    </location>
</feature>
<protein>
    <submittedName>
        <fullName evidence="3">Transposase</fullName>
    </submittedName>
</protein>